<name>F9W3X7_TRYCI</name>
<dbReference type="AlphaFoldDB" id="F9W3X7"/>
<protein>
    <submittedName>
        <fullName evidence="1">WGS project CAEQ00000000 data, annotated contig 1125</fullName>
    </submittedName>
</protein>
<gene>
    <name evidence="1" type="ORF">TCIL3000_0_27950</name>
</gene>
<reference evidence="1 2" key="2">
    <citation type="journal article" date="2012" name="Proc. Natl. Acad. Sci. U.S.A.">
        <title>Antigenic diversity is generated by distinct evolutionary mechanisms in African trypanosome species.</title>
        <authorList>
            <person name="Jackson A.P."/>
            <person name="Berry A."/>
            <person name="Aslett M."/>
            <person name="Allison H.C."/>
            <person name="Burton P."/>
            <person name="Vavrova-Anderson J."/>
            <person name="Brown R."/>
            <person name="Browne H."/>
            <person name="Corton N."/>
            <person name="Hauser H."/>
            <person name="Gamble J."/>
            <person name="Gilderthorp R."/>
            <person name="Marcello L."/>
            <person name="McQuillan J."/>
            <person name="Otto T.D."/>
            <person name="Quail M.A."/>
            <person name="Sanders M.J."/>
            <person name="van Tonder A."/>
            <person name="Ginger M.L."/>
            <person name="Field M.C."/>
            <person name="Barry J.D."/>
            <person name="Hertz-Fowler C."/>
            <person name="Berriman M."/>
        </authorList>
    </citation>
    <scope>NUCLEOTIDE SEQUENCE [LARGE SCALE GENOMIC DNA]</scope>
    <source>
        <strain evidence="1 2">IL3000</strain>
    </source>
</reference>
<organism evidence="1 2">
    <name type="scientific">Trypanosoma congolense (strain IL3000)</name>
    <dbReference type="NCBI Taxonomy" id="1068625"/>
    <lineage>
        <taxon>Eukaryota</taxon>
        <taxon>Discoba</taxon>
        <taxon>Euglenozoa</taxon>
        <taxon>Kinetoplastea</taxon>
        <taxon>Metakinetoplastina</taxon>
        <taxon>Trypanosomatida</taxon>
        <taxon>Trypanosomatidae</taxon>
        <taxon>Trypanosoma</taxon>
        <taxon>Nannomonas</taxon>
    </lineage>
</organism>
<sequence length="171" mass="19437">MIIYIYIYIHMRVYYTHVGVCCERLLLLCARVRTLTLVRANYSHPHSTPVWCALCVGGTARGGVLLLYRPQSLKRASEHARVQTRVPMSLSFSCVARVLRIVCAPRKGKKEVVWRRRRVLMPPDAYCVRTGSLFSLFFFSSSSFPCLPTCVGRVGEEVCVFGGRRCSGEIW</sequence>
<reference evidence="2" key="1">
    <citation type="submission" date="2011-07" db="EMBL/GenBank/DDBJ databases">
        <title>Divergent evolution of antigenic variation in African trypanosomes.</title>
        <authorList>
            <person name="Jackson A.P."/>
            <person name="Berry A."/>
            <person name="Allison H.C."/>
            <person name="Burton P."/>
            <person name="Anderson J."/>
            <person name="Aslett M."/>
            <person name="Brown R."/>
            <person name="Corton N."/>
            <person name="Harris D."/>
            <person name="Hauser H."/>
            <person name="Gamble J."/>
            <person name="Gilderthorp R."/>
            <person name="McQuillan J."/>
            <person name="Quail M.A."/>
            <person name="Sanders M."/>
            <person name="Van Tonder A."/>
            <person name="Ginger M.L."/>
            <person name="Donelson J.E."/>
            <person name="Field M.C."/>
            <person name="Barry J.D."/>
            <person name="Berriman M."/>
            <person name="Hertz-Fowler C."/>
        </authorList>
    </citation>
    <scope>NUCLEOTIDE SEQUENCE [LARGE SCALE GENOMIC DNA]</scope>
    <source>
        <strain evidence="2">IL3000</strain>
    </source>
</reference>
<evidence type="ECO:0000313" key="2">
    <source>
        <dbReference type="Proteomes" id="UP000000702"/>
    </source>
</evidence>
<dbReference type="EMBL" id="CAEQ01000491">
    <property type="protein sequence ID" value="CCD11855.1"/>
    <property type="molecule type" value="Genomic_DNA"/>
</dbReference>
<dbReference type="Proteomes" id="UP000000702">
    <property type="component" value="Unassembled WGS sequence"/>
</dbReference>
<accession>F9W3X7</accession>
<keyword evidence="2" id="KW-1185">Reference proteome</keyword>
<proteinExistence type="predicted"/>
<dbReference type="VEuPathDB" id="TriTrypDB:TcIL3000_0_27950"/>
<evidence type="ECO:0000313" key="1">
    <source>
        <dbReference type="EMBL" id="CCD11855.1"/>
    </source>
</evidence>
<comment type="caution">
    <text evidence="1">The sequence shown here is derived from an EMBL/GenBank/DDBJ whole genome shotgun (WGS) entry which is preliminary data.</text>
</comment>